<dbReference type="Proteomes" id="UP000000422">
    <property type="component" value="Chromosome"/>
</dbReference>
<dbReference type="Pfam" id="PF00892">
    <property type="entry name" value="EamA"/>
    <property type="match status" value="1"/>
</dbReference>
<evidence type="ECO:0000256" key="5">
    <source>
        <dbReference type="ARBA" id="ARBA00023136"/>
    </source>
</evidence>
<dbReference type="InterPro" id="IPR050638">
    <property type="entry name" value="AA-Vitamin_Transporters"/>
</dbReference>
<evidence type="ECO:0000256" key="4">
    <source>
        <dbReference type="ARBA" id="ARBA00022989"/>
    </source>
</evidence>
<feature type="transmembrane region" description="Helical" evidence="6">
    <location>
        <begin position="74"/>
        <end position="96"/>
    </location>
</feature>
<comment type="similarity">
    <text evidence="2">Belongs to the EamA transporter family.</text>
</comment>
<feature type="transmembrane region" description="Helical" evidence="6">
    <location>
        <begin position="42"/>
        <end position="62"/>
    </location>
</feature>
<name>Q7M9R8_WOLSU</name>
<evidence type="ECO:0000313" key="8">
    <source>
        <dbReference type="EMBL" id="CAE09847.1"/>
    </source>
</evidence>
<dbReference type="STRING" id="273121.WS0725"/>
<sequence length="162" mass="18073">MLNLSHYGDLLGGGNLFFVASALSWASLTLATQKIRHEVHPVAINFYTTLFSVITYAPLFLWNTNMMEIGSFDGWFWGNLLFVSCLSTAFGTTIYYQAISIVGASKASTFGLMVPVNALLLSWLFLGETPTHETLIGGSLAILAIYLINLYRPSHLQRFRRR</sequence>
<dbReference type="AlphaFoldDB" id="Q7M9R8"/>
<keyword evidence="4 6" id="KW-1133">Transmembrane helix</keyword>
<dbReference type="GO" id="GO:0016020">
    <property type="term" value="C:membrane"/>
    <property type="evidence" value="ECO:0007669"/>
    <property type="project" value="UniProtKB-SubCell"/>
</dbReference>
<dbReference type="EMBL" id="BX571658">
    <property type="protein sequence ID" value="CAE09847.1"/>
    <property type="molecule type" value="Genomic_DNA"/>
</dbReference>
<comment type="subcellular location">
    <subcellularLocation>
        <location evidence="1">Membrane</location>
        <topology evidence="1">Multi-pass membrane protein</topology>
    </subcellularLocation>
</comment>
<accession>Q7M9R8</accession>
<dbReference type="SUPFAM" id="SSF103481">
    <property type="entry name" value="Multidrug resistance efflux transporter EmrE"/>
    <property type="match status" value="1"/>
</dbReference>
<dbReference type="KEGG" id="wsu:WS0725"/>
<keyword evidence="3 6" id="KW-0812">Transmembrane</keyword>
<keyword evidence="5 6" id="KW-0472">Membrane</keyword>
<reference evidence="8 9" key="1">
    <citation type="journal article" date="2003" name="Proc. Natl. Acad. Sci. U.S.A.">
        <title>Complete genome sequence and analysis of Wolinella succinogenes.</title>
        <authorList>
            <person name="Baar C."/>
            <person name="Eppinger M."/>
            <person name="Raddatz G."/>
            <person name="Simon JM."/>
            <person name="Lanz C."/>
            <person name="Klimmek O."/>
            <person name="Nandakumar R."/>
            <person name="Gross R."/>
            <person name="Rosinus A."/>
            <person name="Keller H."/>
            <person name="Jagtap P."/>
            <person name="Linke B."/>
            <person name="Meyer F."/>
            <person name="Lederer H."/>
            <person name="Schuster S.C."/>
        </authorList>
    </citation>
    <scope>NUCLEOTIDE SEQUENCE [LARGE SCALE GENOMIC DNA]</scope>
    <source>
        <strain evidence="9">ATCC 29543 / DSM 1740 / CCUG 13145 / JCM 31913 / LMG 7466 / NCTC 11488 / FDC 602W</strain>
    </source>
</reference>
<evidence type="ECO:0000256" key="6">
    <source>
        <dbReference type="SAM" id="Phobius"/>
    </source>
</evidence>
<dbReference type="InterPro" id="IPR000620">
    <property type="entry name" value="EamA_dom"/>
</dbReference>
<evidence type="ECO:0000256" key="2">
    <source>
        <dbReference type="ARBA" id="ARBA00007362"/>
    </source>
</evidence>
<dbReference type="PANTHER" id="PTHR32322">
    <property type="entry name" value="INNER MEMBRANE TRANSPORTER"/>
    <property type="match status" value="1"/>
</dbReference>
<keyword evidence="9" id="KW-1185">Reference proteome</keyword>
<feature type="transmembrane region" description="Helical" evidence="6">
    <location>
        <begin position="12"/>
        <end position="30"/>
    </location>
</feature>
<organism evidence="9">
    <name type="scientific">Wolinella succinogenes (strain ATCC 29543 / DSM 1740 / CCUG 13145 / JCM 31913 / LMG 7466 / NCTC 11488 / FDC 602W)</name>
    <name type="common">Vibrio succinogenes</name>
    <dbReference type="NCBI Taxonomy" id="273121"/>
    <lineage>
        <taxon>Bacteria</taxon>
        <taxon>Pseudomonadati</taxon>
        <taxon>Campylobacterota</taxon>
        <taxon>Epsilonproteobacteria</taxon>
        <taxon>Campylobacterales</taxon>
        <taxon>Helicobacteraceae</taxon>
        <taxon>Wolinella</taxon>
    </lineage>
</organism>
<evidence type="ECO:0000256" key="1">
    <source>
        <dbReference type="ARBA" id="ARBA00004141"/>
    </source>
</evidence>
<dbReference type="InterPro" id="IPR037185">
    <property type="entry name" value="EmrE-like"/>
</dbReference>
<feature type="domain" description="EamA" evidence="7">
    <location>
        <begin position="14"/>
        <end position="149"/>
    </location>
</feature>
<evidence type="ECO:0000313" key="9">
    <source>
        <dbReference type="Proteomes" id="UP000000422"/>
    </source>
</evidence>
<proteinExistence type="inferred from homology"/>
<evidence type="ECO:0000256" key="3">
    <source>
        <dbReference type="ARBA" id="ARBA00022692"/>
    </source>
</evidence>
<gene>
    <name evidence="8" type="ordered locus">WS0725</name>
</gene>
<dbReference type="eggNOG" id="COG0697">
    <property type="taxonomic scope" value="Bacteria"/>
</dbReference>
<feature type="transmembrane region" description="Helical" evidence="6">
    <location>
        <begin position="132"/>
        <end position="151"/>
    </location>
</feature>
<protein>
    <submittedName>
        <fullName evidence="8">PUTATIVE INTEGRAL MEMBRANE PROTEIN</fullName>
    </submittedName>
</protein>
<dbReference type="HOGENOM" id="CLU_1634720_0_0_7"/>
<dbReference type="PANTHER" id="PTHR32322:SF2">
    <property type="entry name" value="EAMA DOMAIN-CONTAINING PROTEIN"/>
    <property type="match status" value="1"/>
</dbReference>
<feature type="transmembrane region" description="Helical" evidence="6">
    <location>
        <begin position="108"/>
        <end position="126"/>
    </location>
</feature>
<evidence type="ECO:0000259" key="7">
    <source>
        <dbReference type="Pfam" id="PF00892"/>
    </source>
</evidence>